<protein>
    <recommendedName>
        <fullName evidence="3">Plasmid stabilization system protein</fullName>
    </recommendedName>
</protein>
<dbReference type="InterPro" id="IPR007712">
    <property type="entry name" value="RelE/ParE_toxin"/>
</dbReference>
<dbReference type="Pfam" id="PF05016">
    <property type="entry name" value="ParE_toxin"/>
    <property type="match status" value="1"/>
</dbReference>
<keyword evidence="1" id="KW-1277">Toxin-antitoxin system</keyword>
<sequence length="78" mass="9343">YEECQPGLGLEFLKEVYTAIQLILQYPRAWSPLSTNTRRCLTNRFPYGIIYQILNNEICIIAVMHLNRKPFYYNERIK</sequence>
<reference evidence="2" key="1">
    <citation type="journal article" date="2015" name="Nature">
        <title>Complex archaea that bridge the gap between prokaryotes and eukaryotes.</title>
        <authorList>
            <person name="Spang A."/>
            <person name="Saw J.H."/>
            <person name="Jorgensen S.L."/>
            <person name="Zaremba-Niedzwiedzka K."/>
            <person name="Martijn J."/>
            <person name="Lind A.E."/>
            <person name="van Eijk R."/>
            <person name="Schleper C."/>
            <person name="Guy L."/>
            <person name="Ettema T.J."/>
        </authorList>
    </citation>
    <scope>NUCLEOTIDE SEQUENCE</scope>
</reference>
<gene>
    <name evidence="2" type="ORF">LCGC14_3046790</name>
</gene>
<accession>A0A0F8XB49</accession>
<organism evidence="2">
    <name type="scientific">marine sediment metagenome</name>
    <dbReference type="NCBI Taxonomy" id="412755"/>
    <lineage>
        <taxon>unclassified sequences</taxon>
        <taxon>metagenomes</taxon>
        <taxon>ecological metagenomes</taxon>
    </lineage>
</organism>
<evidence type="ECO:0008006" key="3">
    <source>
        <dbReference type="Google" id="ProtNLM"/>
    </source>
</evidence>
<dbReference type="EMBL" id="LAZR01064096">
    <property type="protein sequence ID" value="KKK58205.1"/>
    <property type="molecule type" value="Genomic_DNA"/>
</dbReference>
<proteinExistence type="predicted"/>
<dbReference type="AlphaFoldDB" id="A0A0F8XB49"/>
<feature type="non-terminal residue" evidence="2">
    <location>
        <position position="1"/>
    </location>
</feature>
<evidence type="ECO:0000256" key="1">
    <source>
        <dbReference type="ARBA" id="ARBA00022649"/>
    </source>
</evidence>
<evidence type="ECO:0000313" key="2">
    <source>
        <dbReference type="EMBL" id="KKK58205.1"/>
    </source>
</evidence>
<dbReference type="Gene3D" id="3.30.2310.20">
    <property type="entry name" value="RelE-like"/>
    <property type="match status" value="1"/>
</dbReference>
<name>A0A0F8XB49_9ZZZZ</name>
<dbReference type="InterPro" id="IPR035093">
    <property type="entry name" value="RelE/ParE_toxin_dom_sf"/>
</dbReference>
<comment type="caution">
    <text evidence="2">The sequence shown here is derived from an EMBL/GenBank/DDBJ whole genome shotgun (WGS) entry which is preliminary data.</text>
</comment>